<dbReference type="SFLD" id="SFLDS00003">
    <property type="entry name" value="Haloacid_Dehalogenase"/>
    <property type="match status" value="1"/>
</dbReference>
<dbReference type="InterPro" id="IPR006379">
    <property type="entry name" value="HAD-SF_hydro_IIB"/>
</dbReference>
<dbReference type="Pfam" id="PF08282">
    <property type="entry name" value="Hydrolase_3"/>
    <property type="match status" value="1"/>
</dbReference>
<keyword evidence="2" id="KW-1185">Reference proteome</keyword>
<organism evidence="1 2">
    <name type="scientific">Marinicrinis lubricantis</name>
    <dbReference type="NCBI Taxonomy" id="2086470"/>
    <lineage>
        <taxon>Bacteria</taxon>
        <taxon>Bacillati</taxon>
        <taxon>Bacillota</taxon>
        <taxon>Bacilli</taxon>
        <taxon>Bacillales</taxon>
        <taxon>Paenibacillaceae</taxon>
    </lineage>
</organism>
<evidence type="ECO:0000313" key="2">
    <source>
        <dbReference type="Proteomes" id="UP001596250"/>
    </source>
</evidence>
<accession>A0ABW1IRA6</accession>
<dbReference type="PANTHER" id="PTHR10000:SF25">
    <property type="entry name" value="PHOSPHATASE YKRA-RELATED"/>
    <property type="match status" value="1"/>
</dbReference>
<dbReference type="PANTHER" id="PTHR10000">
    <property type="entry name" value="PHOSPHOSERINE PHOSPHATASE"/>
    <property type="match status" value="1"/>
</dbReference>
<dbReference type="InterPro" id="IPR023214">
    <property type="entry name" value="HAD_sf"/>
</dbReference>
<dbReference type="Gene3D" id="3.40.50.1000">
    <property type="entry name" value="HAD superfamily/HAD-like"/>
    <property type="match status" value="1"/>
</dbReference>
<evidence type="ECO:0000313" key="1">
    <source>
        <dbReference type="EMBL" id="MFC5987648.1"/>
    </source>
</evidence>
<dbReference type="EMBL" id="JBHSQV010000168">
    <property type="protein sequence ID" value="MFC5987648.1"/>
    <property type="molecule type" value="Genomic_DNA"/>
</dbReference>
<dbReference type="Proteomes" id="UP001596250">
    <property type="component" value="Unassembled WGS sequence"/>
</dbReference>
<dbReference type="SFLD" id="SFLDG01140">
    <property type="entry name" value="C2.B:_Phosphomannomutase_and_P"/>
    <property type="match status" value="1"/>
</dbReference>
<name>A0ABW1IRA6_9BACL</name>
<protein>
    <submittedName>
        <fullName evidence="1">Cof-type HAD-IIB family hydrolase</fullName>
    </submittedName>
</protein>
<dbReference type="InterPro" id="IPR000150">
    <property type="entry name" value="Cof"/>
</dbReference>
<dbReference type="Gene3D" id="3.30.1240.10">
    <property type="match status" value="1"/>
</dbReference>
<comment type="caution">
    <text evidence="1">The sequence shown here is derived from an EMBL/GenBank/DDBJ whole genome shotgun (WGS) entry which is preliminary data.</text>
</comment>
<dbReference type="GO" id="GO:0016787">
    <property type="term" value="F:hydrolase activity"/>
    <property type="evidence" value="ECO:0007669"/>
    <property type="project" value="UniProtKB-KW"/>
</dbReference>
<dbReference type="PROSITE" id="PS01229">
    <property type="entry name" value="COF_2"/>
    <property type="match status" value="1"/>
</dbReference>
<sequence>MIKLAAFDVDGTLRDRDDVPDSTIQALQLLKENGVTLALCTGRSEVEVATLREQLSIDWTVTCNGSHIGYRGGTLLGNPFREDTLQEWLQTAQKHQHSMLLYGAKAFYLFGSDEPHFRQAQREIGFMEPARIEDGQEIPEIYQCILFIGEEQEPYYIPEGRDTYYVHRWRGWAVDVNPGGVNKAIGLSKLLDHLGMKPEEAAAFGDGLNDLELLESVGTGIAMGNGSDELKARAKYVTKPMHENGIAYAVKEWLMTT</sequence>
<dbReference type="NCBIfam" id="TIGR01484">
    <property type="entry name" value="HAD-SF-IIB"/>
    <property type="match status" value="1"/>
</dbReference>
<reference evidence="2" key="1">
    <citation type="journal article" date="2019" name="Int. J. Syst. Evol. Microbiol.">
        <title>The Global Catalogue of Microorganisms (GCM) 10K type strain sequencing project: providing services to taxonomists for standard genome sequencing and annotation.</title>
        <authorList>
            <consortium name="The Broad Institute Genomics Platform"/>
            <consortium name="The Broad Institute Genome Sequencing Center for Infectious Disease"/>
            <person name="Wu L."/>
            <person name="Ma J."/>
        </authorList>
    </citation>
    <scope>NUCLEOTIDE SEQUENCE [LARGE SCALE GENOMIC DNA]</scope>
    <source>
        <strain evidence="2">CCM 8749</strain>
    </source>
</reference>
<keyword evidence="1" id="KW-0378">Hydrolase</keyword>
<dbReference type="SUPFAM" id="SSF56784">
    <property type="entry name" value="HAD-like"/>
    <property type="match status" value="1"/>
</dbReference>
<proteinExistence type="predicted"/>
<dbReference type="NCBIfam" id="TIGR00099">
    <property type="entry name" value="Cof-subfamily"/>
    <property type="match status" value="1"/>
</dbReference>
<dbReference type="RefSeq" id="WP_379895058.1">
    <property type="nucleotide sequence ID" value="NZ_CBCSCT010000033.1"/>
</dbReference>
<gene>
    <name evidence="1" type="ORF">ACFPXP_14675</name>
</gene>
<dbReference type="InterPro" id="IPR036412">
    <property type="entry name" value="HAD-like_sf"/>
</dbReference>